<dbReference type="HOGENOM" id="CLU_1529262_0_0_2"/>
<gene>
    <name evidence="2" type="ordered locus">MmarC6_1410</name>
</gene>
<protein>
    <submittedName>
        <fullName evidence="2">Uncharacterized protein</fullName>
    </submittedName>
</protein>
<dbReference type="AlphaFoldDB" id="A9AA50"/>
<sequence>MTTKEYLIILIIVLLFAVAPLIILQEQKEDLSEMDEFEKYGVYEVKKIDSKNGNILRVFQVRNTIEQRLHGELDKPAKLDLCYILWYSYNNFEDVKTVEVLSYYNDSGDMKIYYIYEIETRAIEISELSNATEADVMAYMEYYYRKIIKLGDLEVMDENIPYWKEADNGNNSSD</sequence>
<organism evidence="2">
    <name type="scientific">Methanococcus maripaludis (strain C6 / ATCC BAA-1332)</name>
    <dbReference type="NCBI Taxonomy" id="444158"/>
    <lineage>
        <taxon>Archaea</taxon>
        <taxon>Methanobacteriati</taxon>
        <taxon>Methanobacteriota</taxon>
        <taxon>Methanomada group</taxon>
        <taxon>Methanococci</taxon>
        <taxon>Methanococcales</taxon>
        <taxon>Methanococcaceae</taxon>
        <taxon>Methanococcus</taxon>
    </lineage>
</organism>
<evidence type="ECO:0000256" key="1">
    <source>
        <dbReference type="SAM" id="Phobius"/>
    </source>
</evidence>
<dbReference type="KEGG" id="mmx:MmarC6_1410"/>
<evidence type="ECO:0000313" key="2">
    <source>
        <dbReference type="EMBL" id="ABX02223.1"/>
    </source>
</evidence>
<feature type="transmembrane region" description="Helical" evidence="1">
    <location>
        <begin position="6"/>
        <end position="24"/>
    </location>
</feature>
<keyword evidence="1" id="KW-1133">Transmembrane helix</keyword>
<keyword evidence="1" id="KW-0472">Membrane</keyword>
<dbReference type="EMBL" id="CP000867">
    <property type="protein sequence ID" value="ABX02223.1"/>
    <property type="molecule type" value="Genomic_DNA"/>
</dbReference>
<dbReference type="eggNOG" id="arCOG06574">
    <property type="taxonomic scope" value="Archaea"/>
</dbReference>
<name>A9AA50_METM6</name>
<accession>A9AA50</accession>
<proteinExistence type="predicted"/>
<dbReference type="OrthoDB" id="63958at2157"/>
<reference evidence="2" key="1">
    <citation type="submission" date="2007-10" db="EMBL/GenBank/DDBJ databases">
        <title>Complete sequence of Methanococcus maripaludis C6.</title>
        <authorList>
            <consortium name="US DOE Joint Genome Institute"/>
            <person name="Copeland A."/>
            <person name="Lucas S."/>
            <person name="Lapidus A."/>
            <person name="Barry K."/>
            <person name="Glavina del Rio T."/>
            <person name="Dalin E."/>
            <person name="Tice H."/>
            <person name="Pitluck S."/>
            <person name="Clum A."/>
            <person name="Schmutz J."/>
            <person name="Larimer F."/>
            <person name="Land M."/>
            <person name="Hauser L."/>
            <person name="Kyrpides N."/>
            <person name="Mikhailova N."/>
            <person name="Sieprawska-Lupa M."/>
            <person name="Whitman W.B."/>
            <person name="Richardson P."/>
        </authorList>
    </citation>
    <scope>NUCLEOTIDE SEQUENCE [LARGE SCALE GENOMIC DNA]</scope>
    <source>
        <strain evidence="2">C6</strain>
    </source>
</reference>
<keyword evidence="1" id="KW-0812">Transmembrane</keyword>
<dbReference type="STRING" id="444158.MmarC6_1410"/>